<reference evidence="2 3" key="1">
    <citation type="submission" date="2018-08" db="EMBL/GenBank/DDBJ databases">
        <title>A genome reference for cultivated species of the human gut microbiota.</title>
        <authorList>
            <person name="Zou Y."/>
            <person name="Xue W."/>
            <person name="Luo G."/>
        </authorList>
    </citation>
    <scope>NUCLEOTIDE SEQUENCE [LARGE SCALE GENOMIC DNA]</scope>
    <source>
        <strain evidence="2 3">AF33-12</strain>
    </source>
</reference>
<dbReference type="PANTHER" id="PTHR38030:SF2">
    <property type="entry name" value="PROTOPORPHYRINOGEN IX DEHYDROGENASE [QUINONE]"/>
    <property type="match status" value="1"/>
</dbReference>
<protein>
    <submittedName>
        <fullName evidence="2">Flavodoxin</fullName>
    </submittedName>
</protein>
<comment type="caution">
    <text evidence="2">The sequence shown here is derived from an EMBL/GenBank/DDBJ whole genome shotgun (WGS) entry which is preliminary data.</text>
</comment>
<name>A0A415S614_MEDGN</name>
<feature type="domain" description="Flavodoxin" evidence="1">
    <location>
        <begin position="4"/>
        <end position="134"/>
    </location>
</feature>
<organism evidence="2 3">
    <name type="scientific">Mediterraneibacter gnavus</name>
    <name type="common">Ruminococcus gnavus</name>
    <dbReference type="NCBI Taxonomy" id="33038"/>
    <lineage>
        <taxon>Bacteria</taxon>
        <taxon>Bacillati</taxon>
        <taxon>Bacillota</taxon>
        <taxon>Clostridia</taxon>
        <taxon>Lachnospirales</taxon>
        <taxon>Lachnospiraceae</taxon>
        <taxon>Mediterraneibacter</taxon>
    </lineage>
</organism>
<dbReference type="InterPro" id="IPR029039">
    <property type="entry name" value="Flavoprotein-like_sf"/>
</dbReference>
<proteinExistence type="predicted"/>
<dbReference type="RefSeq" id="WP_118445065.1">
    <property type="nucleotide sequence ID" value="NZ_JBCPGC010000068.1"/>
</dbReference>
<dbReference type="GO" id="GO:0070819">
    <property type="term" value="F:menaquinone-dependent protoporphyrinogen oxidase activity"/>
    <property type="evidence" value="ECO:0007669"/>
    <property type="project" value="TreeGrafter"/>
</dbReference>
<dbReference type="SUPFAM" id="SSF52218">
    <property type="entry name" value="Flavoproteins"/>
    <property type="match status" value="1"/>
</dbReference>
<gene>
    <name evidence="2" type="ORF">DWZ50_15400</name>
</gene>
<dbReference type="EMBL" id="QRQE01000047">
    <property type="protein sequence ID" value="RHM71444.1"/>
    <property type="molecule type" value="Genomic_DNA"/>
</dbReference>
<sequence>MKVLVCYYSKYGSTKKYAEWIAKKKNGDLIEFGELNEQLLSQYNTIVLGTGIYAGGIRYKKFLNKYEKQLLNTNLILFAVGATPPEEVNKDEIFGFLKKKKLNQNVKTFILRGGFDFNKLSTEDKLLMKMYLKKIEFDKELKKKNNAILNCIKTPSNWIEETSIEQIVKCI</sequence>
<evidence type="ECO:0000259" key="1">
    <source>
        <dbReference type="Pfam" id="PF12724"/>
    </source>
</evidence>
<evidence type="ECO:0000313" key="3">
    <source>
        <dbReference type="Proteomes" id="UP000285610"/>
    </source>
</evidence>
<dbReference type="InterPro" id="IPR052200">
    <property type="entry name" value="Protoporphyrinogen_IX_DH"/>
</dbReference>
<dbReference type="Proteomes" id="UP000285610">
    <property type="component" value="Unassembled WGS sequence"/>
</dbReference>
<dbReference type="Pfam" id="PF12724">
    <property type="entry name" value="Flavodoxin_5"/>
    <property type="match status" value="1"/>
</dbReference>
<dbReference type="GO" id="GO:0006783">
    <property type="term" value="P:heme biosynthetic process"/>
    <property type="evidence" value="ECO:0007669"/>
    <property type="project" value="TreeGrafter"/>
</dbReference>
<accession>A0A415S614</accession>
<dbReference type="InterPro" id="IPR026816">
    <property type="entry name" value="Flavodoxin_dom"/>
</dbReference>
<evidence type="ECO:0000313" key="2">
    <source>
        <dbReference type="EMBL" id="RHM71444.1"/>
    </source>
</evidence>
<dbReference type="AlphaFoldDB" id="A0A415S614"/>
<dbReference type="PANTHER" id="PTHR38030">
    <property type="entry name" value="PROTOPORPHYRINOGEN IX DEHYDROGENASE [MENAQUINONE]"/>
    <property type="match status" value="1"/>
</dbReference>
<dbReference type="GO" id="GO:0010181">
    <property type="term" value="F:FMN binding"/>
    <property type="evidence" value="ECO:0007669"/>
    <property type="project" value="TreeGrafter"/>
</dbReference>
<dbReference type="Gene3D" id="3.40.50.360">
    <property type="match status" value="1"/>
</dbReference>